<comment type="similarity">
    <text evidence="1">Belongs to the ADP-ribosylglycohydrolase family.</text>
</comment>
<sequence>MTIRDRALGAWYGQLIGDNLGALVEFRRPGEIAAAYPDGVREMADGGTHNIAAGQPTDDSEMALALARSLVRNGGYDRADVLASYRRWYDSHPFDIGATISGALRGQFNENSQANGALMRISPVAIAYHSDPATAASLARTDAALTHPNSYCLDVNAVWTGVLAGVIRDGADPMELFRNYGCEGLADDEPGDTVTQEGWVRHAFTLTVHEASRGDSFEEALVRTIGRGGDTDTNAAIVGAFLGGVHGVSGIPQRWRDAIDTCRPIRNRPAEYHPNDAEELVDMLLKVNAGSV</sequence>
<dbReference type="STRING" id="1610489.SAMN06295981_0239"/>
<dbReference type="PANTHER" id="PTHR16222">
    <property type="entry name" value="ADP-RIBOSYLGLYCOHYDROLASE"/>
    <property type="match status" value="1"/>
</dbReference>
<keyword evidence="3" id="KW-0460">Magnesium</keyword>
<reference evidence="4 7" key="3">
    <citation type="journal article" date="2020" name="Biotechnol. Biofuels">
        <title>New insights from the biogas microbiome by comprehensive genome-resolved metagenomics of nearly 1600 species originating from multiple anaerobic digesters.</title>
        <authorList>
            <person name="Campanaro S."/>
            <person name="Treu L."/>
            <person name="Rodriguez-R L.M."/>
            <person name="Kovalovszki A."/>
            <person name="Ziels R.M."/>
            <person name="Maus I."/>
            <person name="Zhu X."/>
            <person name="Kougias P.G."/>
            <person name="Basile A."/>
            <person name="Luo G."/>
            <person name="Schluter A."/>
            <person name="Konstantinidis K.T."/>
            <person name="Angelidaki I."/>
        </authorList>
    </citation>
    <scope>NUCLEOTIDE SEQUENCE [LARGE SCALE GENOMIC DNA]</scope>
    <source>
        <strain evidence="4">AS23ysBPME_344</strain>
    </source>
</reference>
<dbReference type="PANTHER" id="PTHR16222:SF24">
    <property type="entry name" value="ADP-RIBOSYLHYDROLASE ARH3"/>
    <property type="match status" value="1"/>
</dbReference>
<dbReference type="SUPFAM" id="SSF101478">
    <property type="entry name" value="ADP-ribosylglycohydrolase"/>
    <property type="match status" value="1"/>
</dbReference>
<evidence type="ECO:0000313" key="4">
    <source>
        <dbReference type="EMBL" id="NLP39948.1"/>
    </source>
</evidence>
<comment type="cofactor">
    <cofactor evidence="3">
        <name>Mg(2+)</name>
        <dbReference type="ChEBI" id="CHEBI:18420"/>
    </cofactor>
    <text evidence="3">Binds 2 magnesium ions per subunit.</text>
</comment>
<keyword evidence="2 5" id="KW-0378">Hydrolase</keyword>
<reference evidence="5" key="1">
    <citation type="submission" date="2017-04" db="EMBL/GenBank/DDBJ databases">
        <authorList>
            <person name="Afonso C.L."/>
            <person name="Miller P.J."/>
            <person name="Scott M.A."/>
            <person name="Spackman E."/>
            <person name="Goraichik I."/>
            <person name="Dimitrov K.M."/>
            <person name="Suarez D.L."/>
            <person name="Swayne D.E."/>
        </authorList>
    </citation>
    <scope>NUCLEOTIDE SEQUENCE [LARGE SCALE GENOMIC DNA]</scope>
    <source>
        <strain evidence="5">VDS</strain>
    </source>
</reference>
<dbReference type="Gene3D" id="1.10.4080.10">
    <property type="entry name" value="ADP-ribosylation/Crystallin J1"/>
    <property type="match status" value="1"/>
</dbReference>
<feature type="binding site" evidence="3">
    <location>
        <position position="59"/>
    </location>
    <ligand>
        <name>Mg(2+)</name>
        <dbReference type="ChEBI" id="CHEBI:18420"/>
        <label>1</label>
    </ligand>
</feature>
<name>A0A1X7HZ22_9CORY</name>
<gene>
    <name evidence="4" type="ORF">GX356_09585</name>
    <name evidence="5" type="ORF">SAMN06295981_0239</name>
</gene>
<evidence type="ECO:0000256" key="1">
    <source>
        <dbReference type="ARBA" id="ARBA00010702"/>
    </source>
</evidence>
<feature type="binding site" evidence="3">
    <location>
        <position position="58"/>
    </location>
    <ligand>
        <name>Mg(2+)</name>
        <dbReference type="ChEBI" id="CHEBI:18420"/>
        <label>1</label>
    </ligand>
</feature>
<dbReference type="InterPro" id="IPR005502">
    <property type="entry name" value="Ribosyl_crysJ1"/>
</dbReference>
<feature type="binding site" evidence="3">
    <location>
        <position position="232"/>
    </location>
    <ligand>
        <name>Mg(2+)</name>
        <dbReference type="ChEBI" id="CHEBI:18420"/>
        <label>1</label>
    </ligand>
</feature>
<keyword evidence="3" id="KW-0479">Metal-binding</keyword>
<proteinExistence type="inferred from homology"/>
<dbReference type="InterPro" id="IPR036705">
    <property type="entry name" value="Ribosyl_crysJ1_sf"/>
</dbReference>
<feature type="binding site" evidence="3">
    <location>
        <position position="233"/>
    </location>
    <ligand>
        <name>Mg(2+)</name>
        <dbReference type="ChEBI" id="CHEBI:18420"/>
        <label>1</label>
    </ligand>
</feature>
<evidence type="ECO:0000313" key="7">
    <source>
        <dbReference type="Proteomes" id="UP000568696"/>
    </source>
</evidence>
<evidence type="ECO:0000313" key="6">
    <source>
        <dbReference type="Proteomes" id="UP000193309"/>
    </source>
</evidence>
<reference evidence="6" key="2">
    <citation type="submission" date="2017-04" db="EMBL/GenBank/DDBJ databases">
        <authorList>
            <person name="Varghese N."/>
            <person name="Submissions S."/>
        </authorList>
    </citation>
    <scope>NUCLEOTIDE SEQUENCE [LARGE SCALE GENOMIC DNA]</scope>
    <source>
        <strain evidence="6">VDS</strain>
    </source>
</reference>
<organism evidence="5 6">
    <name type="scientific">Corynebacterium pollutisoli</name>
    <dbReference type="NCBI Taxonomy" id="1610489"/>
    <lineage>
        <taxon>Bacteria</taxon>
        <taxon>Bacillati</taxon>
        <taxon>Actinomycetota</taxon>
        <taxon>Actinomycetes</taxon>
        <taxon>Mycobacteriales</taxon>
        <taxon>Corynebacteriaceae</taxon>
        <taxon>Corynebacterium</taxon>
    </lineage>
</organism>
<dbReference type="GO" id="GO:0046872">
    <property type="term" value="F:metal ion binding"/>
    <property type="evidence" value="ECO:0007669"/>
    <property type="project" value="UniProtKB-KW"/>
</dbReference>
<dbReference type="Proteomes" id="UP000193309">
    <property type="component" value="Unassembled WGS sequence"/>
</dbReference>
<dbReference type="RefSeq" id="WP_085548417.1">
    <property type="nucleotide sequence ID" value="NZ_FXAR01000001.1"/>
</dbReference>
<feature type="binding site" evidence="3">
    <location>
        <position position="230"/>
    </location>
    <ligand>
        <name>Mg(2+)</name>
        <dbReference type="ChEBI" id="CHEBI:18420"/>
        <label>1</label>
    </ligand>
</feature>
<accession>A0A1X7HZ22</accession>
<evidence type="ECO:0000256" key="2">
    <source>
        <dbReference type="ARBA" id="ARBA00022801"/>
    </source>
</evidence>
<dbReference type="AlphaFoldDB" id="A0A1X7HZ22"/>
<dbReference type="Pfam" id="PF03747">
    <property type="entry name" value="ADP_ribosyl_GH"/>
    <property type="match status" value="1"/>
</dbReference>
<dbReference type="EMBL" id="JAAYSN010000263">
    <property type="protein sequence ID" value="NLP39948.1"/>
    <property type="molecule type" value="Genomic_DNA"/>
</dbReference>
<dbReference type="OrthoDB" id="9798107at2"/>
<keyword evidence="6" id="KW-1185">Reference proteome</keyword>
<dbReference type="EMBL" id="FXAR01000001">
    <property type="protein sequence ID" value="SMG07247.1"/>
    <property type="molecule type" value="Genomic_DNA"/>
</dbReference>
<protein>
    <submittedName>
        <fullName evidence="4 5">ADP-ribosylglycohydrolase</fullName>
    </submittedName>
</protein>
<feature type="binding site" evidence="3">
    <location>
        <position position="57"/>
    </location>
    <ligand>
        <name>Mg(2+)</name>
        <dbReference type="ChEBI" id="CHEBI:18420"/>
        <label>1</label>
    </ligand>
</feature>
<evidence type="ECO:0000313" key="5">
    <source>
        <dbReference type="EMBL" id="SMG07247.1"/>
    </source>
</evidence>
<evidence type="ECO:0000256" key="3">
    <source>
        <dbReference type="PIRSR" id="PIRSR605502-1"/>
    </source>
</evidence>
<dbReference type="GO" id="GO:0016787">
    <property type="term" value="F:hydrolase activity"/>
    <property type="evidence" value="ECO:0007669"/>
    <property type="project" value="UniProtKB-KW"/>
</dbReference>
<dbReference type="InterPro" id="IPR050792">
    <property type="entry name" value="ADP-ribosylglycohydrolase"/>
</dbReference>
<dbReference type="Proteomes" id="UP000568696">
    <property type="component" value="Unassembled WGS sequence"/>
</dbReference>